<comment type="caution">
    <text evidence="3">The sequence shown here is derived from an EMBL/GenBank/DDBJ whole genome shotgun (WGS) entry which is preliminary data.</text>
</comment>
<feature type="domain" description="MIT" evidence="2">
    <location>
        <begin position="25"/>
        <end position="103"/>
    </location>
</feature>
<feature type="compositionally biased region" description="Basic and acidic residues" evidence="1">
    <location>
        <begin position="1"/>
        <end position="13"/>
    </location>
</feature>
<accession>A0A2G8LBY8</accession>
<keyword evidence="4" id="KW-1185">Reference proteome</keyword>
<organism evidence="3 4">
    <name type="scientific">Stichopus japonicus</name>
    <name type="common">Sea cucumber</name>
    <dbReference type="NCBI Taxonomy" id="307972"/>
    <lineage>
        <taxon>Eukaryota</taxon>
        <taxon>Metazoa</taxon>
        <taxon>Echinodermata</taxon>
        <taxon>Eleutherozoa</taxon>
        <taxon>Echinozoa</taxon>
        <taxon>Holothuroidea</taxon>
        <taxon>Aspidochirotacea</taxon>
        <taxon>Aspidochirotida</taxon>
        <taxon>Stichopodidae</taxon>
        <taxon>Apostichopus</taxon>
    </lineage>
</organism>
<dbReference type="EMBL" id="MRZV01000132">
    <property type="protein sequence ID" value="PIK57764.1"/>
    <property type="molecule type" value="Genomic_DNA"/>
</dbReference>
<name>A0A2G8LBY8_STIJA</name>
<dbReference type="STRING" id="307972.A0A2G8LBY8"/>
<feature type="region of interest" description="Disordered" evidence="1">
    <location>
        <begin position="1"/>
        <end position="30"/>
    </location>
</feature>
<dbReference type="Gene3D" id="1.20.58.80">
    <property type="entry name" value="Phosphotransferase system, lactose/cellobiose-type IIA subunit"/>
    <property type="match status" value="1"/>
</dbReference>
<dbReference type="Proteomes" id="UP000230750">
    <property type="component" value="Unassembled WGS sequence"/>
</dbReference>
<dbReference type="OrthoDB" id="20821at2759"/>
<dbReference type="AlphaFoldDB" id="A0A2G8LBY8"/>
<reference evidence="3 4" key="1">
    <citation type="journal article" date="2017" name="PLoS Biol.">
        <title>The sea cucumber genome provides insights into morphological evolution and visceral regeneration.</title>
        <authorList>
            <person name="Zhang X."/>
            <person name="Sun L."/>
            <person name="Yuan J."/>
            <person name="Sun Y."/>
            <person name="Gao Y."/>
            <person name="Zhang L."/>
            <person name="Li S."/>
            <person name="Dai H."/>
            <person name="Hamel J.F."/>
            <person name="Liu C."/>
            <person name="Yu Y."/>
            <person name="Liu S."/>
            <person name="Lin W."/>
            <person name="Guo K."/>
            <person name="Jin S."/>
            <person name="Xu P."/>
            <person name="Storey K.B."/>
            <person name="Huan P."/>
            <person name="Zhang T."/>
            <person name="Zhou Y."/>
            <person name="Zhang J."/>
            <person name="Lin C."/>
            <person name="Li X."/>
            <person name="Xing L."/>
            <person name="Huo D."/>
            <person name="Sun M."/>
            <person name="Wang L."/>
            <person name="Mercier A."/>
            <person name="Li F."/>
            <person name="Yang H."/>
            <person name="Xiang J."/>
        </authorList>
    </citation>
    <scope>NUCLEOTIDE SEQUENCE [LARGE SCALE GENOMIC DNA]</scope>
    <source>
        <strain evidence="3">Shaxun</strain>
        <tissue evidence="3">Muscle</tissue>
    </source>
</reference>
<dbReference type="InterPro" id="IPR007330">
    <property type="entry name" value="MIT_dom"/>
</dbReference>
<sequence>MAEAARPARERSAGSDLEEQTYQSLKKNHDKTHADVKLALNYDEQGLISKAIEFYQRALKAIAKGLSLNCNGEGTVGDKWEQARKLQDKMRKTAHQIKSRLEALELDLTPYPNKMEDRVKAERKEILLWEELQ</sequence>
<protein>
    <submittedName>
        <fullName evidence="3">Putative spartin</fullName>
    </submittedName>
</protein>
<evidence type="ECO:0000313" key="3">
    <source>
        <dbReference type="EMBL" id="PIK57764.1"/>
    </source>
</evidence>
<evidence type="ECO:0000313" key="4">
    <source>
        <dbReference type="Proteomes" id="UP000230750"/>
    </source>
</evidence>
<evidence type="ECO:0000259" key="2">
    <source>
        <dbReference type="SMART" id="SM00745"/>
    </source>
</evidence>
<evidence type="ECO:0000256" key="1">
    <source>
        <dbReference type="SAM" id="MobiDB-lite"/>
    </source>
</evidence>
<dbReference type="SMART" id="SM00745">
    <property type="entry name" value="MIT"/>
    <property type="match status" value="1"/>
</dbReference>
<gene>
    <name evidence="3" type="ORF">BSL78_05290</name>
</gene>
<proteinExistence type="predicted"/>